<evidence type="ECO:0000313" key="1">
    <source>
        <dbReference type="EMBL" id="THU98172.1"/>
    </source>
</evidence>
<sequence length="215" mass="24393">KYFQQHELGPFFQMQHNCDVLVSGSTVLQFFTGCRWDSDLDLYVLIPSLWTTGIFLTSCGYDYDPSPEQLPEFGKMAHHLLMSPPVIYHHTGYPESGIASVFNFKKGNKKIQLIACRSNILQVILAFHSTCVMNFATRHYAVSLYPRSTLISHTSLVNAIDPNPTLANALAKYADRGWEMLTHPAYQDFLSSDSELGQVIRYPGDRFCYIRPLTS</sequence>
<protein>
    <submittedName>
        <fullName evidence="1">Uncharacterized protein</fullName>
    </submittedName>
</protein>
<dbReference type="OrthoDB" id="3041043at2759"/>
<feature type="non-terminal residue" evidence="1">
    <location>
        <position position="215"/>
    </location>
</feature>
<gene>
    <name evidence="1" type="ORF">K435DRAFT_625517</name>
</gene>
<dbReference type="AlphaFoldDB" id="A0A4S8M784"/>
<evidence type="ECO:0000313" key="2">
    <source>
        <dbReference type="Proteomes" id="UP000297245"/>
    </source>
</evidence>
<name>A0A4S8M784_DENBC</name>
<feature type="non-terminal residue" evidence="1">
    <location>
        <position position="1"/>
    </location>
</feature>
<keyword evidence="2" id="KW-1185">Reference proteome</keyword>
<proteinExistence type="predicted"/>
<organism evidence="1 2">
    <name type="scientific">Dendrothele bispora (strain CBS 962.96)</name>
    <dbReference type="NCBI Taxonomy" id="1314807"/>
    <lineage>
        <taxon>Eukaryota</taxon>
        <taxon>Fungi</taxon>
        <taxon>Dikarya</taxon>
        <taxon>Basidiomycota</taxon>
        <taxon>Agaricomycotina</taxon>
        <taxon>Agaricomycetes</taxon>
        <taxon>Agaricomycetidae</taxon>
        <taxon>Agaricales</taxon>
        <taxon>Agaricales incertae sedis</taxon>
        <taxon>Dendrothele</taxon>
    </lineage>
</organism>
<dbReference type="Proteomes" id="UP000297245">
    <property type="component" value="Unassembled WGS sequence"/>
</dbReference>
<reference evidence="1 2" key="1">
    <citation type="journal article" date="2019" name="Nat. Ecol. Evol.">
        <title>Megaphylogeny resolves global patterns of mushroom evolution.</title>
        <authorList>
            <person name="Varga T."/>
            <person name="Krizsan K."/>
            <person name="Foldi C."/>
            <person name="Dima B."/>
            <person name="Sanchez-Garcia M."/>
            <person name="Sanchez-Ramirez S."/>
            <person name="Szollosi G.J."/>
            <person name="Szarkandi J.G."/>
            <person name="Papp V."/>
            <person name="Albert L."/>
            <person name="Andreopoulos W."/>
            <person name="Angelini C."/>
            <person name="Antonin V."/>
            <person name="Barry K.W."/>
            <person name="Bougher N.L."/>
            <person name="Buchanan P."/>
            <person name="Buyck B."/>
            <person name="Bense V."/>
            <person name="Catcheside P."/>
            <person name="Chovatia M."/>
            <person name="Cooper J."/>
            <person name="Damon W."/>
            <person name="Desjardin D."/>
            <person name="Finy P."/>
            <person name="Geml J."/>
            <person name="Haridas S."/>
            <person name="Hughes K."/>
            <person name="Justo A."/>
            <person name="Karasinski D."/>
            <person name="Kautmanova I."/>
            <person name="Kiss B."/>
            <person name="Kocsube S."/>
            <person name="Kotiranta H."/>
            <person name="LaButti K.M."/>
            <person name="Lechner B.E."/>
            <person name="Liimatainen K."/>
            <person name="Lipzen A."/>
            <person name="Lukacs Z."/>
            <person name="Mihaltcheva S."/>
            <person name="Morgado L.N."/>
            <person name="Niskanen T."/>
            <person name="Noordeloos M.E."/>
            <person name="Ohm R.A."/>
            <person name="Ortiz-Santana B."/>
            <person name="Ovrebo C."/>
            <person name="Racz N."/>
            <person name="Riley R."/>
            <person name="Savchenko A."/>
            <person name="Shiryaev A."/>
            <person name="Soop K."/>
            <person name="Spirin V."/>
            <person name="Szebenyi C."/>
            <person name="Tomsovsky M."/>
            <person name="Tulloss R.E."/>
            <person name="Uehling J."/>
            <person name="Grigoriev I.V."/>
            <person name="Vagvolgyi C."/>
            <person name="Papp T."/>
            <person name="Martin F.M."/>
            <person name="Miettinen O."/>
            <person name="Hibbett D.S."/>
            <person name="Nagy L.G."/>
        </authorList>
    </citation>
    <scope>NUCLEOTIDE SEQUENCE [LARGE SCALE GENOMIC DNA]</scope>
    <source>
        <strain evidence="1 2">CBS 962.96</strain>
    </source>
</reference>
<accession>A0A4S8M784</accession>
<dbReference type="EMBL" id="ML179141">
    <property type="protein sequence ID" value="THU98172.1"/>
    <property type="molecule type" value="Genomic_DNA"/>
</dbReference>